<accession>A0ABY4HHJ5</accession>
<evidence type="ECO:0008006" key="4">
    <source>
        <dbReference type="Google" id="ProtNLM"/>
    </source>
</evidence>
<feature type="transmembrane region" description="Helical" evidence="1">
    <location>
        <begin position="7"/>
        <end position="31"/>
    </location>
</feature>
<keyword evidence="1" id="KW-1133">Transmembrane helix</keyword>
<dbReference type="RefSeq" id="WP_245034064.1">
    <property type="nucleotide sequence ID" value="NZ_CP095075.1"/>
</dbReference>
<gene>
    <name evidence="2" type="ORF">MUO15_05200</name>
</gene>
<keyword evidence="1" id="KW-0812">Transmembrane</keyword>
<feature type="transmembrane region" description="Helical" evidence="1">
    <location>
        <begin position="43"/>
        <end position="60"/>
    </location>
</feature>
<keyword evidence="3" id="KW-1185">Reference proteome</keyword>
<organism evidence="2 3">
    <name type="scientific">Halobacillus amylolyticus</name>
    <dbReference type="NCBI Taxonomy" id="2932259"/>
    <lineage>
        <taxon>Bacteria</taxon>
        <taxon>Bacillati</taxon>
        <taxon>Bacillota</taxon>
        <taxon>Bacilli</taxon>
        <taxon>Bacillales</taxon>
        <taxon>Bacillaceae</taxon>
        <taxon>Halobacillus</taxon>
    </lineage>
</organism>
<evidence type="ECO:0000256" key="1">
    <source>
        <dbReference type="SAM" id="Phobius"/>
    </source>
</evidence>
<dbReference type="Proteomes" id="UP000830326">
    <property type="component" value="Chromosome"/>
</dbReference>
<keyword evidence="1" id="KW-0472">Membrane</keyword>
<evidence type="ECO:0000313" key="3">
    <source>
        <dbReference type="Proteomes" id="UP000830326"/>
    </source>
</evidence>
<proteinExistence type="predicted"/>
<dbReference type="EMBL" id="CP095075">
    <property type="protein sequence ID" value="UOR12905.1"/>
    <property type="molecule type" value="Genomic_DNA"/>
</dbReference>
<protein>
    <recommendedName>
        <fullName evidence="4">DUF485 domain-containing protein</fullName>
    </recommendedName>
</protein>
<sequence>MKNFRRFLYGWFFIIIPFVNVTGFIAWEYFISNDPIGQSITDILSILAICYFFGSIFWYFNMGRVENVANQFREEER</sequence>
<evidence type="ECO:0000313" key="2">
    <source>
        <dbReference type="EMBL" id="UOR12905.1"/>
    </source>
</evidence>
<name>A0ABY4HHJ5_9BACI</name>
<reference evidence="2" key="1">
    <citation type="submission" date="2022-04" db="EMBL/GenBank/DDBJ databases">
        <title>Halobacillus sp. isolated from saltern.</title>
        <authorList>
            <person name="Won M."/>
            <person name="Lee C.-M."/>
            <person name="Woen H.-Y."/>
            <person name="Kwon S.-W."/>
        </authorList>
    </citation>
    <scope>NUCLEOTIDE SEQUENCE</scope>
    <source>
        <strain evidence="2">SSHM10-5</strain>
    </source>
</reference>